<proteinExistence type="predicted"/>
<feature type="region of interest" description="Disordered" evidence="1">
    <location>
        <begin position="111"/>
        <end position="132"/>
    </location>
</feature>
<evidence type="ECO:0000313" key="3">
    <source>
        <dbReference type="EMBL" id="KAK6350554.1"/>
    </source>
</evidence>
<organism evidence="3 4">
    <name type="scientific">Orbilia javanica</name>
    <dbReference type="NCBI Taxonomy" id="47235"/>
    <lineage>
        <taxon>Eukaryota</taxon>
        <taxon>Fungi</taxon>
        <taxon>Dikarya</taxon>
        <taxon>Ascomycota</taxon>
        <taxon>Pezizomycotina</taxon>
        <taxon>Orbiliomycetes</taxon>
        <taxon>Orbiliales</taxon>
        <taxon>Orbiliaceae</taxon>
        <taxon>Orbilia</taxon>
    </lineage>
</organism>
<sequence length="197" mass="21228">MVEAHTDSSSLRPYVKPIKELVDPTIVTTEDPINLARSTSTSITEMDNPDMRASLAPFPTGETVVSAADSARKTVIGLSVGIIVALILMGTVIYLMVLKYRRTKRKDEEAASEAAAASENGEKGDMEVVSPAPPRYSLEDPAMTEIVLPPAYLEAGKSDEGSNKVPEDSAVEEKTDVKVKKSGSLRVSHARNMRILV</sequence>
<dbReference type="Proteomes" id="UP001313282">
    <property type="component" value="Unassembled WGS sequence"/>
</dbReference>
<dbReference type="AlphaFoldDB" id="A0AAN8MTU9"/>
<feature type="compositionally biased region" description="Basic and acidic residues" evidence="1">
    <location>
        <begin position="156"/>
        <end position="177"/>
    </location>
</feature>
<evidence type="ECO:0000256" key="2">
    <source>
        <dbReference type="SAM" id="Phobius"/>
    </source>
</evidence>
<feature type="region of interest" description="Disordered" evidence="1">
    <location>
        <begin position="154"/>
        <end position="177"/>
    </location>
</feature>
<evidence type="ECO:0000313" key="4">
    <source>
        <dbReference type="Proteomes" id="UP001313282"/>
    </source>
</evidence>
<keyword evidence="4" id="KW-1185">Reference proteome</keyword>
<feature type="transmembrane region" description="Helical" evidence="2">
    <location>
        <begin position="75"/>
        <end position="97"/>
    </location>
</feature>
<dbReference type="EMBL" id="JAVHNR010000002">
    <property type="protein sequence ID" value="KAK6350554.1"/>
    <property type="molecule type" value="Genomic_DNA"/>
</dbReference>
<accession>A0AAN8MTU9</accession>
<evidence type="ECO:0000256" key="1">
    <source>
        <dbReference type="SAM" id="MobiDB-lite"/>
    </source>
</evidence>
<protein>
    <submittedName>
        <fullName evidence="3">Uncharacterized protein</fullName>
    </submittedName>
</protein>
<name>A0AAN8MTU9_9PEZI</name>
<keyword evidence="2" id="KW-1133">Transmembrane helix</keyword>
<gene>
    <name evidence="3" type="ORF">TWF718_003744</name>
</gene>
<reference evidence="3 4" key="1">
    <citation type="submission" date="2019-10" db="EMBL/GenBank/DDBJ databases">
        <authorList>
            <person name="Palmer J.M."/>
        </authorList>
    </citation>
    <scope>NUCLEOTIDE SEQUENCE [LARGE SCALE GENOMIC DNA]</scope>
    <source>
        <strain evidence="3 4">TWF718</strain>
    </source>
</reference>
<comment type="caution">
    <text evidence="3">The sequence shown here is derived from an EMBL/GenBank/DDBJ whole genome shotgun (WGS) entry which is preliminary data.</text>
</comment>
<keyword evidence="2" id="KW-0812">Transmembrane</keyword>
<keyword evidence="2" id="KW-0472">Membrane</keyword>